<protein>
    <submittedName>
        <fullName evidence="3">DinB family protein</fullName>
    </submittedName>
</protein>
<evidence type="ECO:0000313" key="4">
    <source>
        <dbReference type="Proteomes" id="UP001589733"/>
    </source>
</evidence>
<dbReference type="InterPro" id="IPR007837">
    <property type="entry name" value="DinB"/>
</dbReference>
<keyword evidence="4" id="KW-1185">Reference proteome</keyword>
<gene>
    <name evidence="3" type="ORF">ACFFLM_15875</name>
</gene>
<evidence type="ECO:0000256" key="2">
    <source>
        <dbReference type="ARBA" id="ARBA00022723"/>
    </source>
</evidence>
<dbReference type="Pfam" id="PF05163">
    <property type="entry name" value="DinB"/>
    <property type="match status" value="1"/>
</dbReference>
<name>A0ABV6B173_9DEIO</name>
<dbReference type="RefSeq" id="WP_380012289.1">
    <property type="nucleotide sequence ID" value="NZ_JBHLYR010000049.1"/>
</dbReference>
<evidence type="ECO:0000256" key="1">
    <source>
        <dbReference type="ARBA" id="ARBA00008635"/>
    </source>
</evidence>
<accession>A0ABV6B173</accession>
<dbReference type="EMBL" id="JBHLYR010000049">
    <property type="protein sequence ID" value="MFB9993445.1"/>
    <property type="molecule type" value="Genomic_DNA"/>
</dbReference>
<dbReference type="Gene3D" id="1.20.120.450">
    <property type="entry name" value="dinb family like domain"/>
    <property type="match status" value="1"/>
</dbReference>
<comment type="similarity">
    <text evidence="1">Belongs to the DinB family.</text>
</comment>
<dbReference type="InterPro" id="IPR034660">
    <property type="entry name" value="DinB/YfiT-like"/>
</dbReference>
<keyword evidence="2" id="KW-0479">Metal-binding</keyword>
<comment type="caution">
    <text evidence="3">The sequence shown here is derived from an EMBL/GenBank/DDBJ whole genome shotgun (WGS) entry which is preliminary data.</text>
</comment>
<organism evidence="3 4">
    <name type="scientific">Deinococcus oregonensis</name>
    <dbReference type="NCBI Taxonomy" id="1805970"/>
    <lineage>
        <taxon>Bacteria</taxon>
        <taxon>Thermotogati</taxon>
        <taxon>Deinococcota</taxon>
        <taxon>Deinococci</taxon>
        <taxon>Deinococcales</taxon>
        <taxon>Deinococcaceae</taxon>
        <taxon>Deinococcus</taxon>
    </lineage>
</organism>
<dbReference type="Proteomes" id="UP001589733">
    <property type="component" value="Unassembled WGS sequence"/>
</dbReference>
<proteinExistence type="inferred from homology"/>
<evidence type="ECO:0000313" key="3">
    <source>
        <dbReference type="EMBL" id="MFB9993445.1"/>
    </source>
</evidence>
<dbReference type="SUPFAM" id="SSF109854">
    <property type="entry name" value="DinB/YfiT-like putative metalloenzymes"/>
    <property type="match status" value="1"/>
</dbReference>
<reference evidence="3 4" key="1">
    <citation type="submission" date="2024-09" db="EMBL/GenBank/DDBJ databases">
        <authorList>
            <person name="Sun Q."/>
            <person name="Mori K."/>
        </authorList>
    </citation>
    <scope>NUCLEOTIDE SEQUENCE [LARGE SCALE GENOMIC DNA]</scope>
    <source>
        <strain evidence="3 4">JCM 13503</strain>
    </source>
</reference>
<sequence>MTVSSVAGPMGSELAGVLSGAVQAENRVNDVLCGHLTSEMMTAQTPGGGMTVAQHLAHMAGSTKFWLSQLDEGAASPLPVLYDETQMDAFVAQDDPARAAAVMREVWTAALHTATAATVLGDLPHPSPAQFVLHMLGHTAYHRGQIALALKVNGFPLPDEDRMWGPMRGSL</sequence>